<reference evidence="1" key="1">
    <citation type="submission" date="2018-02" db="EMBL/GenBank/DDBJ databases">
        <title>Rhizophora mucronata_Transcriptome.</title>
        <authorList>
            <person name="Meera S.P."/>
            <person name="Sreeshan A."/>
            <person name="Augustine A."/>
        </authorList>
    </citation>
    <scope>NUCLEOTIDE SEQUENCE</scope>
    <source>
        <tissue evidence="1">Leaf</tissue>
    </source>
</reference>
<sequence length="36" mass="4042">MGLMIIVMVQKLIRLNTVDQSTLISQVSHCARQEGQ</sequence>
<accession>A0A2P2NMB5</accession>
<name>A0A2P2NMB5_RHIMU</name>
<dbReference type="EMBL" id="GGEC01063132">
    <property type="protein sequence ID" value="MBX43616.1"/>
    <property type="molecule type" value="Transcribed_RNA"/>
</dbReference>
<evidence type="ECO:0000313" key="1">
    <source>
        <dbReference type="EMBL" id="MBX43616.1"/>
    </source>
</evidence>
<organism evidence="1">
    <name type="scientific">Rhizophora mucronata</name>
    <name type="common">Asiatic mangrove</name>
    <dbReference type="NCBI Taxonomy" id="61149"/>
    <lineage>
        <taxon>Eukaryota</taxon>
        <taxon>Viridiplantae</taxon>
        <taxon>Streptophyta</taxon>
        <taxon>Embryophyta</taxon>
        <taxon>Tracheophyta</taxon>
        <taxon>Spermatophyta</taxon>
        <taxon>Magnoliopsida</taxon>
        <taxon>eudicotyledons</taxon>
        <taxon>Gunneridae</taxon>
        <taxon>Pentapetalae</taxon>
        <taxon>rosids</taxon>
        <taxon>fabids</taxon>
        <taxon>Malpighiales</taxon>
        <taxon>Rhizophoraceae</taxon>
        <taxon>Rhizophora</taxon>
    </lineage>
</organism>
<dbReference type="AlphaFoldDB" id="A0A2P2NMB5"/>
<proteinExistence type="predicted"/>
<protein>
    <submittedName>
        <fullName evidence="1">Uncharacterized protein</fullName>
    </submittedName>
</protein>